<reference evidence="2" key="1">
    <citation type="submission" date="2013-12" db="EMBL/GenBank/DDBJ databases">
        <authorList>
            <person name="Aslett M."/>
        </authorList>
    </citation>
    <scope>NUCLEOTIDE SEQUENCE [LARGE SCALE GENOMIC DNA]</scope>
    <source>
        <strain evidence="2">Lindley</strain>
    </source>
</reference>
<proteinExistence type="predicted"/>
<feature type="compositionally biased region" description="Basic and acidic residues" evidence="1">
    <location>
        <begin position="1"/>
        <end position="10"/>
    </location>
</feature>
<organism evidence="2 3">
    <name type="scientific">Globodera pallida</name>
    <name type="common">Potato cyst nematode worm</name>
    <name type="synonym">Heterodera pallida</name>
    <dbReference type="NCBI Taxonomy" id="36090"/>
    <lineage>
        <taxon>Eukaryota</taxon>
        <taxon>Metazoa</taxon>
        <taxon>Ecdysozoa</taxon>
        <taxon>Nematoda</taxon>
        <taxon>Chromadorea</taxon>
        <taxon>Rhabditida</taxon>
        <taxon>Tylenchina</taxon>
        <taxon>Tylenchomorpha</taxon>
        <taxon>Tylenchoidea</taxon>
        <taxon>Heteroderidae</taxon>
        <taxon>Heteroderinae</taxon>
        <taxon>Globodera</taxon>
    </lineage>
</organism>
<accession>A0A183C6W3</accession>
<sequence>LLSHPIEKGRTGHGQLATAGLNQP</sequence>
<dbReference type="AlphaFoldDB" id="A0A183C6W3"/>
<evidence type="ECO:0000313" key="2">
    <source>
        <dbReference type="Proteomes" id="UP000050741"/>
    </source>
</evidence>
<name>A0A183C6W3_GLOPA</name>
<evidence type="ECO:0000313" key="3">
    <source>
        <dbReference type="WBParaSite" id="GPLIN_000860900"/>
    </source>
</evidence>
<keyword evidence="2" id="KW-1185">Reference proteome</keyword>
<evidence type="ECO:0000256" key="1">
    <source>
        <dbReference type="SAM" id="MobiDB-lite"/>
    </source>
</evidence>
<dbReference type="Proteomes" id="UP000050741">
    <property type="component" value="Unassembled WGS sequence"/>
</dbReference>
<protein>
    <submittedName>
        <fullName evidence="3">Transposase</fullName>
    </submittedName>
</protein>
<reference evidence="2" key="2">
    <citation type="submission" date="2014-05" db="EMBL/GenBank/DDBJ databases">
        <title>The genome and life-stage specific transcriptomes of Globodera pallida elucidate key aspects of plant parasitism by a cyst nematode.</title>
        <authorList>
            <person name="Cotton J.A."/>
            <person name="Lilley C.J."/>
            <person name="Jones L.M."/>
            <person name="Kikuchi T."/>
            <person name="Reid A.J."/>
            <person name="Thorpe P."/>
            <person name="Tsai I.J."/>
            <person name="Beasley H."/>
            <person name="Blok V."/>
            <person name="Cock P.J.A."/>
            <person name="Van den Akker S.E."/>
            <person name="Holroyd N."/>
            <person name="Hunt M."/>
            <person name="Mantelin S."/>
            <person name="Naghra H."/>
            <person name="Pain A."/>
            <person name="Palomares-Rius J.E."/>
            <person name="Zarowiecki M."/>
            <person name="Berriman M."/>
            <person name="Jones J.T."/>
            <person name="Urwin P.E."/>
        </authorList>
    </citation>
    <scope>NUCLEOTIDE SEQUENCE [LARGE SCALE GENOMIC DNA]</scope>
    <source>
        <strain evidence="2">Lindley</strain>
    </source>
</reference>
<feature type="region of interest" description="Disordered" evidence="1">
    <location>
        <begin position="1"/>
        <end position="24"/>
    </location>
</feature>
<reference evidence="3" key="3">
    <citation type="submission" date="2016-06" db="UniProtKB">
        <authorList>
            <consortium name="WormBaseParasite"/>
        </authorList>
    </citation>
    <scope>IDENTIFICATION</scope>
</reference>
<dbReference type="WBParaSite" id="GPLIN_000860900">
    <property type="protein sequence ID" value="GPLIN_000860900"/>
    <property type="gene ID" value="GPLIN_000860900"/>
</dbReference>